<dbReference type="Proteomes" id="UP001056120">
    <property type="component" value="Linkage Group LG15"/>
</dbReference>
<reference evidence="1 2" key="2">
    <citation type="journal article" date="2022" name="Mol. Ecol. Resour.">
        <title>The genomes of chicory, endive, great burdock and yacon provide insights into Asteraceae paleo-polyploidization history and plant inulin production.</title>
        <authorList>
            <person name="Fan W."/>
            <person name="Wang S."/>
            <person name="Wang H."/>
            <person name="Wang A."/>
            <person name="Jiang F."/>
            <person name="Liu H."/>
            <person name="Zhao H."/>
            <person name="Xu D."/>
            <person name="Zhang Y."/>
        </authorList>
    </citation>
    <scope>NUCLEOTIDE SEQUENCE [LARGE SCALE GENOMIC DNA]</scope>
    <source>
        <strain evidence="2">cv. Yunnan</strain>
        <tissue evidence="1">Leaves</tissue>
    </source>
</reference>
<dbReference type="EMBL" id="CM042032">
    <property type="protein sequence ID" value="KAI3775696.1"/>
    <property type="molecule type" value="Genomic_DNA"/>
</dbReference>
<keyword evidence="2" id="KW-1185">Reference proteome</keyword>
<reference evidence="2" key="1">
    <citation type="journal article" date="2022" name="Mol. Ecol. Resour.">
        <title>The genomes of chicory, endive, great burdock and yacon provide insights into Asteraceae palaeo-polyploidization history and plant inulin production.</title>
        <authorList>
            <person name="Fan W."/>
            <person name="Wang S."/>
            <person name="Wang H."/>
            <person name="Wang A."/>
            <person name="Jiang F."/>
            <person name="Liu H."/>
            <person name="Zhao H."/>
            <person name="Xu D."/>
            <person name="Zhang Y."/>
        </authorList>
    </citation>
    <scope>NUCLEOTIDE SEQUENCE [LARGE SCALE GENOMIC DNA]</scope>
    <source>
        <strain evidence="2">cv. Yunnan</strain>
    </source>
</reference>
<gene>
    <name evidence="1" type="ORF">L1987_45445</name>
</gene>
<organism evidence="1 2">
    <name type="scientific">Smallanthus sonchifolius</name>
    <dbReference type="NCBI Taxonomy" id="185202"/>
    <lineage>
        <taxon>Eukaryota</taxon>
        <taxon>Viridiplantae</taxon>
        <taxon>Streptophyta</taxon>
        <taxon>Embryophyta</taxon>
        <taxon>Tracheophyta</taxon>
        <taxon>Spermatophyta</taxon>
        <taxon>Magnoliopsida</taxon>
        <taxon>eudicotyledons</taxon>
        <taxon>Gunneridae</taxon>
        <taxon>Pentapetalae</taxon>
        <taxon>asterids</taxon>
        <taxon>campanulids</taxon>
        <taxon>Asterales</taxon>
        <taxon>Asteraceae</taxon>
        <taxon>Asteroideae</taxon>
        <taxon>Heliantheae alliance</taxon>
        <taxon>Millerieae</taxon>
        <taxon>Smallanthus</taxon>
    </lineage>
</organism>
<sequence length="535" mass="60455">MTRWWWWWWMVVLAVVFMVFLSNPGRSQPQTNILIQTCSPVNATNIQNFFSILNDTFRDIRRQLSNNNTYFATSELSRNSQPVYIMAQCRKYMSTSDCVSCFDFAASSIRSCAAFNGARSVLDGCFLRYESDSFYNQTTILPGNPGLCGNRTSSQQSIFETVVDGLLSSLSIATPKINGFYAAATSPIVGTNTSVAYAIAQCVETVTPDGCKSCLQVAYADIRSCASDVTDGRAIDTACFMRYSWPAFFRNNQTTDITPFLRDGETSGIPMLVFFSSYDLYMDTSSSSFDNSVACTGQLNCKAQRISATAISRKRQTISGKKISSEKEGLEMCTRYSPYLVIFKMSNTEQMKTDNIQNSYAILDDEEVVAVKKLKVGNERAKVGFENEILLISNIHHRNLLRLLGWSSEGSNLLLVLEYMPNGSLDRFLWGATPHRNMFYMAFYQIRLTLSALAWKLYESKNLVKLVDETMDVKQDEEKHMMKIIEIGLLCTQSPVSERPTMSEVVFMLQNDPSLGERHLTRPNFTDPSRRIHIR</sequence>
<protein>
    <submittedName>
        <fullName evidence="1">Uncharacterized protein</fullName>
    </submittedName>
</protein>
<accession>A0ACB9FY10</accession>
<proteinExistence type="predicted"/>
<evidence type="ECO:0000313" key="2">
    <source>
        <dbReference type="Proteomes" id="UP001056120"/>
    </source>
</evidence>
<evidence type="ECO:0000313" key="1">
    <source>
        <dbReference type="EMBL" id="KAI3775696.1"/>
    </source>
</evidence>
<name>A0ACB9FY10_9ASTR</name>
<comment type="caution">
    <text evidence="1">The sequence shown here is derived from an EMBL/GenBank/DDBJ whole genome shotgun (WGS) entry which is preliminary data.</text>
</comment>